<dbReference type="PANTHER" id="PTHR39339">
    <property type="entry name" value="SLR1444 PROTEIN"/>
    <property type="match status" value="1"/>
</dbReference>
<evidence type="ECO:0000313" key="3">
    <source>
        <dbReference type="Proteomes" id="UP000050501"/>
    </source>
</evidence>
<dbReference type="Proteomes" id="UP000050501">
    <property type="component" value="Unassembled WGS sequence"/>
</dbReference>
<dbReference type="AlphaFoldDB" id="A0A0P6YII0"/>
<dbReference type="SMART" id="SM00880">
    <property type="entry name" value="CHAD"/>
    <property type="match status" value="1"/>
</dbReference>
<organism evidence="2 3">
    <name type="scientific">Levilinea saccharolytica</name>
    <dbReference type="NCBI Taxonomy" id="229921"/>
    <lineage>
        <taxon>Bacteria</taxon>
        <taxon>Bacillati</taxon>
        <taxon>Chloroflexota</taxon>
        <taxon>Anaerolineae</taxon>
        <taxon>Anaerolineales</taxon>
        <taxon>Anaerolineaceae</taxon>
        <taxon>Levilinea</taxon>
    </lineage>
</organism>
<protein>
    <recommendedName>
        <fullName evidence="1">CHAD domain-containing protein</fullName>
    </recommendedName>
</protein>
<dbReference type="STRING" id="229921.ADN01_07305"/>
<proteinExistence type="predicted"/>
<evidence type="ECO:0000313" key="2">
    <source>
        <dbReference type="EMBL" id="KPL84875.1"/>
    </source>
</evidence>
<sequence>MKKNLSPHLCAYAADVLNRHWTALLTEMEGVHDLADIEHVHRMRVATRRLRAALPIFSICFPAKKVAQWTGDIRQITRALGAARDSDVQIELLTQILASLPETRLRPGMRRLLLRRRQARTAIQPKVVQAVEDFHESPTLTSLPAALTPHLPPPEAESSVLTFDHALYALAAEHIQARLEEFLSFESHVAYPDHAEELHAMRIAAKGLRYTLEAFAPLYADQLKDELKALRAFQDTLGALHDADVWLAELPRFAEKELRRTEKFYGSARPFRSLRPGLEYFALDRASERERVYQELVRLWDQTQTRGLWPSLLAQVQLPLLRAEDLYPAVQPTPPDEA</sequence>
<comment type="caution">
    <text evidence="2">The sequence shown here is derived from an EMBL/GenBank/DDBJ whole genome shotgun (WGS) entry which is preliminary data.</text>
</comment>
<keyword evidence="3" id="KW-1185">Reference proteome</keyword>
<dbReference type="RefSeq" id="WP_062418757.1">
    <property type="nucleotide sequence ID" value="NZ_DF967974.1"/>
</dbReference>
<dbReference type="InterPro" id="IPR007899">
    <property type="entry name" value="CHAD_dom"/>
</dbReference>
<feature type="domain" description="CHAD" evidence="1">
    <location>
        <begin position="6"/>
        <end position="306"/>
    </location>
</feature>
<dbReference type="OrthoDB" id="3034217at2"/>
<gene>
    <name evidence="2" type="ORF">ADN01_07305</name>
</gene>
<name>A0A0P6YII0_9CHLR</name>
<accession>A0A0P6YII0</accession>
<reference evidence="2 3" key="1">
    <citation type="submission" date="2015-07" db="EMBL/GenBank/DDBJ databases">
        <title>Genome sequence of Levilinea saccharolytica DSM 16555.</title>
        <authorList>
            <person name="Hemp J."/>
            <person name="Ward L.M."/>
            <person name="Pace L.A."/>
            <person name="Fischer W.W."/>
        </authorList>
    </citation>
    <scope>NUCLEOTIDE SEQUENCE [LARGE SCALE GENOMIC DNA]</scope>
    <source>
        <strain evidence="2 3">KIBI-1</strain>
    </source>
</reference>
<dbReference type="PROSITE" id="PS51708">
    <property type="entry name" value="CHAD"/>
    <property type="match status" value="1"/>
</dbReference>
<dbReference type="EMBL" id="LGCM01000028">
    <property type="protein sequence ID" value="KPL84875.1"/>
    <property type="molecule type" value="Genomic_DNA"/>
</dbReference>
<dbReference type="InterPro" id="IPR038186">
    <property type="entry name" value="CHAD_dom_sf"/>
</dbReference>
<dbReference type="Gene3D" id="1.40.20.10">
    <property type="entry name" value="CHAD domain"/>
    <property type="match status" value="1"/>
</dbReference>
<dbReference type="PANTHER" id="PTHR39339:SF1">
    <property type="entry name" value="CHAD DOMAIN-CONTAINING PROTEIN"/>
    <property type="match status" value="1"/>
</dbReference>
<dbReference type="Pfam" id="PF05235">
    <property type="entry name" value="CHAD"/>
    <property type="match status" value="1"/>
</dbReference>
<evidence type="ECO:0000259" key="1">
    <source>
        <dbReference type="PROSITE" id="PS51708"/>
    </source>
</evidence>